<feature type="compositionally biased region" description="Low complexity" evidence="1">
    <location>
        <begin position="247"/>
        <end position="274"/>
    </location>
</feature>
<dbReference type="PROSITE" id="PS51061">
    <property type="entry name" value="R3H"/>
    <property type="match status" value="1"/>
</dbReference>
<feature type="region of interest" description="Disordered" evidence="1">
    <location>
        <begin position="155"/>
        <end position="193"/>
    </location>
</feature>
<dbReference type="InterPro" id="IPR036867">
    <property type="entry name" value="R3H_dom_sf"/>
</dbReference>
<dbReference type="InterPro" id="IPR001374">
    <property type="entry name" value="R3H_dom"/>
</dbReference>
<protein>
    <recommendedName>
        <fullName evidence="2">R3H domain-containing protein</fullName>
    </recommendedName>
</protein>
<feature type="compositionally biased region" description="Acidic residues" evidence="1">
    <location>
        <begin position="368"/>
        <end position="383"/>
    </location>
</feature>
<feature type="compositionally biased region" description="Low complexity" evidence="1">
    <location>
        <begin position="41"/>
        <end position="50"/>
    </location>
</feature>
<evidence type="ECO:0000256" key="1">
    <source>
        <dbReference type="SAM" id="MobiDB-lite"/>
    </source>
</evidence>
<evidence type="ECO:0000313" key="4">
    <source>
        <dbReference type="Proteomes" id="UP000051952"/>
    </source>
</evidence>
<dbReference type="EMBL" id="CYKH01000459">
    <property type="protein sequence ID" value="CUF95156.1"/>
    <property type="molecule type" value="Genomic_DNA"/>
</dbReference>
<reference evidence="4" key="1">
    <citation type="submission" date="2015-09" db="EMBL/GenBank/DDBJ databases">
        <authorList>
            <consortium name="Pathogen Informatics"/>
        </authorList>
    </citation>
    <scope>NUCLEOTIDE SEQUENCE [LARGE SCALE GENOMIC DNA]</scope>
    <source>
        <strain evidence="4">Lake Konstanz</strain>
    </source>
</reference>
<dbReference type="VEuPathDB" id="TriTrypDB:BSAL_04165"/>
<feature type="compositionally biased region" description="Basic and acidic residues" evidence="1">
    <location>
        <begin position="172"/>
        <end position="193"/>
    </location>
</feature>
<name>A0A0S4IU96_BODSA</name>
<feature type="region of interest" description="Disordered" evidence="1">
    <location>
        <begin position="247"/>
        <end position="292"/>
    </location>
</feature>
<dbReference type="AlphaFoldDB" id="A0A0S4IU96"/>
<dbReference type="Proteomes" id="UP000051952">
    <property type="component" value="Unassembled WGS sequence"/>
</dbReference>
<dbReference type="Pfam" id="PF01424">
    <property type="entry name" value="R3H"/>
    <property type="match status" value="1"/>
</dbReference>
<dbReference type="SMART" id="SM00393">
    <property type="entry name" value="R3H"/>
    <property type="match status" value="1"/>
</dbReference>
<feature type="compositionally biased region" description="Polar residues" evidence="1">
    <location>
        <begin position="158"/>
        <end position="171"/>
    </location>
</feature>
<feature type="region of interest" description="Disordered" evidence="1">
    <location>
        <begin position="41"/>
        <end position="66"/>
    </location>
</feature>
<dbReference type="Gene3D" id="3.30.1370.50">
    <property type="entry name" value="R3H-like domain"/>
    <property type="match status" value="1"/>
</dbReference>
<evidence type="ECO:0000313" key="3">
    <source>
        <dbReference type="EMBL" id="CUF95156.1"/>
    </source>
</evidence>
<organism evidence="3 4">
    <name type="scientific">Bodo saltans</name>
    <name type="common">Flagellated protozoan</name>
    <dbReference type="NCBI Taxonomy" id="75058"/>
    <lineage>
        <taxon>Eukaryota</taxon>
        <taxon>Discoba</taxon>
        <taxon>Euglenozoa</taxon>
        <taxon>Kinetoplastea</taxon>
        <taxon>Metakinetoplastina</taxon>
        <taxon>Eubodonida</taxon>
        <taxon>Bodonidae</taxon>
        <taxon>Bodo</taxon>
    </lineage>
</organism>
<keyword evidence="4" id="KW-1185">Reference proteome</keyword>
<gene>
    <name evidence="3" type="ORF">BSAL_04165</name>
</gene>
<sequence>MDEIEDQRNAVLDVIFETQQRIARKHQQDLEAAVASSGSSGLIGSSSSLSHHGHSGGGAPRGINPLDARNHRSEFFTVWSAKIESFVSDASKTALDLPPELSANDRRELHALADKFNLSHVSEGIGRERHLVLRKDLLHYKAPQVRPTNAAIEALKSAPQQRPNKQQQDGQRTVESRYELKRVRHRDEEPKYGSDAVERAMRRLDKATDHFRNATEVGMSMEDYQREESGESVDALLAAVPSVVGGVSGAPHASSRSQPTRAAQQSATSTSATAWSEALVQRPPPSPSGGPKTYVEQCLSCGSQSPIDYEVAEWGCCGFCDKCNKERIFRLVEVIATAQPKEEIERDEDDNGPVLKQHRTESATSEKEEIDVDSGEGEEEEGPVDGAVTSAEEVESILVMNDVPARDASFLGDFAKLHEAAGDIGTSFFFAMDLHDACKVQEGGDSDPVLAPFTRRPTSDTLFVFVRGVNSEQGSVVAHATSIITEVVSALQVPSLHRVRIVAPSTSMYGTALQLLLRIEGVQGALDALPGLTSKFGSGNFRYGRIATLAQIVGSS</sequence>
<evidence type="ECO:0000259" key="2">
    <source>
        <dbReference type="PROSITE" id="PS51061"/>
    </source>
</evidence>
<proteinExistence type="predicted"/>
<dbReference type="OrthoDB" id="278430at2759"/>
<feature type="domain" description="R3H" evidence="2">
    <location>
        <begin position="73"/>
        <end position="137"/>
    </location>
</feature>
<dbReference type="SUPFAM" id="SSF82708">
    <property type="entry name" value="R3H domain"/>
    <property type="match status" value="1"/>
</dbReference>
<accession>A0A0S4IU96</accession>
<feature type="compositionally biased region" description="Basic and acidic residues" evidence="1">
    <location>
        <begin position="358"/>
        <end position="367"/>
    </location>
</feature>
<feature type="region of interest" description="Disordered" evidence="1">
    <location>
        <begin position="342"/>
        <end position="387"/>
    </location>
</feature>
<dbReference type="GO" id="GO:0003676">
    <property type="term" value="F:nucleic acid binding"/>
    <property type="evidence" value="ECO:0007669"/>
    <property type="project" value="UniProtKB-UniRule"/>
</dbReference>